<sequence length="142" mass="16345">MANETEKDKQIAEEEEEEEEYVLLELDDVHYSCIQPNAPYILSGLDTLTPTLVVGDSLKMIGEYEETVGTCYLYSENDAPPKPVHEEPTPPRENKDKQGRNIKEAPPKEVKHLASVHKILKFRSTSKGHQEPRAYRYRNNEF</sequence>
<reference evidence="3" key="2">
    <citation type="submission" date="2020-10" db="EMBL/GenBank/DDBJ databases">
        <authorList>
            <person name="Scholz U."/>
            <person name="Mascher M."/>
            <person name="Fiebig A."/>
        </authorList>
    </citation>
    <scope>NUCLEOTIDE SEQUENCE [LARGE SCALE GENOMIC DNA]</scope>
    <source>
        <strain evidence="3">cv. Morex</strain>
    </source>
</reference>
<keyword evidence="4" id="KW-1185">Reference proteome</keyword>
<dbReference type="RefSeq" id="XP_044967262.1">
    <property type="nucleotide sequence ID" value="XM_045111327.1"/>
</dbReference>
<accession>A0A8I6WVW4</accession>
<dbReference type="Proteomes" id="UP000011116">
    <property type="component" value="Chromosome 2H"/>
</dbReference>
<dbReference type="EnsemblPlants" id="HORVU.MOREX.r3.2HG0183750.1">
    <property type="protein sequence ID" value="HORVU.MOREX.r3.2HG0183750.1"/>
    <property type="gene ID" value="HORVU.MOREX.r3.2HG0183750"/>
</dbReference>
<dbReference type="RefSeq" id="XP_044967263.1">
    <property type="nucleotide sequence ID" value="XM_045111328.1"/>
</dbReference>
<dbReference type="Gene3D" id="2.60.40.4370">
    <property type="match status" value="1"/>
</dbReference>
<dbReference type="GeneID" id="123427318"/>
<dbReference type="InterPro" id="IPR019481">
    <property type="entry name" value="TFIIIC_triple_barrel"/>
</dbReference>
<dbReference type="GO" id="GO:0000127">
    <property type="term" value="C:transcription factor TFIIIC complex"/>
    <property type="evidence" value="ECO:0000318"/>
    <property type="project" value="GO_Central"/>
</dbReference>
<feature type="compositionally biased region" description="Basic and acidic residues" evidence="1">
    <location>
        <begin position="83"/>
        <end position="109"/>
    </location>
</feature>
<organism evidence="3 4">
    <name type="scientific">Hordeum vulgare subsp. vulgare</name>
    <name type="common">Domesticated barley</name>
    <dbReference type="NCBI Taxonomy" id="112509"/>
    <lineage>
        <taxon>Eukaryota</taxon>
        <taxon>Viridiplantae</taxon>
        <taxon>Streptophyta</taxon>
        <taxon>Embryophyta</taxon>
        <taxon>Tracheophyta</taxon>
        <taxon>Spermatophyta</taxon>
        <taxon>Magnoliopsida</taxon>
        <taxon>Liliopsida</taxon>
        <taxon>Poales</taxon>
        <taxon>Poaceae</taxon>
        <taxon>BOP clade</taxon>
        <taxon>Pooideae</taxon>
        <taxon>Triticodae</taxon>
        <taxon>Triticeae</taxon>
        <taxon>Hordeinae</taxon>
        <taxon>Hordeum</taxon>
    </lineage>
</organism>
<dbReference type="PANTHER" id="PTHR21860:SF2">
    <property type="entry name" value="GENERAL TRANSCRIPTION FACTOR 3C POLYPEPTIDE 6"/>
    <property type="match status" value="1"/>
</dbReference>
<feature type="region of interest" description="Disordered" evidence="1">
    <location>
        <begin position="74"/>
        <end position="109"/>
    </location>
</feature>
<reference evidence="4" key="1">
    <citation type="journal article" date="2012" name="Nature">
        <title>A physical, genetic and functional sequence assembly of the barley genome.</title>
        <authorList>
            <consortium name="The International Barley Genome Sequencing Consortium"/>
            <person name="Mayer K.F."/>
            <person name="Waugh R."/>
            <person name="Brown J.W."/>
            <person name="Schulman A."/>
            <person name="Langridge P."/>
            <person name="Platzer M."/>
            <person name="Fincher G.B."/>
            <person name="Muehlbauer G.J."/>
            <person name="Sato K."/>
            <person name="Close T.J."/>
            <person name="Wise R.P."/>
            <person name="Stein N."/>
        </authorList>
    </citation>
    <scope>NUCLEOTIDE SEQUENCE [LARGE SCALE GENOMIC DNA]</scope>
    <source>
        <strain evidence="4">cv. Morex</strain>
    </source>
</reference>
<proteinExistence type="predicted"/>
<dbReference type="AlphaFoldDB" id="A0A8I6WVW4"/>
<gene>
    <name evidence="3" type="primary">LOC123427318</name>
</gene>
<evidence type="ECO:0000259" key="2">
    <source>
        <dbReference type="Pfam" id="PF10419"/>
    </source>
</evidence>
<feature type="domain" description="Transcription factor TFIIIC triple barrel" evidence="2">
    <location>
        <begin position="16"/>
        <end position="125"/>
    </location>
</feature>
<dbReference type="OrthoDB" id="1877767at2759"/>
<name>A0A8I6WVW4_HORVV</name>
<dbReference type="Gramene" id="HORVU.MOREX.r3.2HG0183750.1">
    <property type="protein sequence ID" value="HORVU.MOREX.r3.2HG0183750.1"/>
    <property type="gene ID" value="HORVU.MOREX.r3.2HG0183750"/>
</dbReference>
<dbReference type="GO" id="GO:0006383">
    <property type="term" value="P:transcription by RNA polymerase III"/>
    <property type="evidence" value="ECO:0000318"/>
    <property type="project" value="GO_Central"/>
</dbReference>
<dbReference type="FunFam" id="2.60.40.4370:FF:000002">
    <property type="entry name" value="Transcription factor TFIIIC, tau55-related protein"/>
    <property type="match status" value="1"/>
</dbReference>
<feature type="region of interest" description="Disordered" evidence="1">
    <location>
        <begin position="122"/>
        <end position="142"/>
    </location>
</feature>
<dbReference type="SMR" id="A0A8I6WVW4"/>
<dbReference type="Pfam" id="PF10419">
    <property type="entry name" value="TFIIIC_sub6"/>
    <property type="match status" value="1"/>
</dbReference>
<evidence type="ECO:0000313" key="3">
    <source>
        <dbReference type="EnsemblPlants" id="HORVU.MOREX.r3.2HG0183750.1"/>
    </source>
</evidence>
<dbReference type="KEGG" id="hvg:123427318"/>
<dbReference type="Gramene" id="HORVU.MOREX.r2.2HG0152030.1">
    <property type="protein sequence ID" value="HORVU.MOREX.r2.2HG0152030.1"/>
    <property type="gene ID" value="HORVU.MOREX.r2.2HG0152030"/>
</dbReference>
<dbReference type="InterPro" id="IPR042771">
    <property type="entry name" value="GTF3C6-like"/>
</dbReference>
<feature type="compositionally biased region" description="Basic and acidic residues" evidence="1">
    <location>
        <begin position="128"/>
        <end position="142"/>
    </location>
</feature>
<evidence type="ECO:0000256" key="1">
    <source>
        <dbReference type="SAM" id="MobiDB-lite"/>
    </source>
</evidence>
<protein>
    <recommendedName>
        <fullName evidence="2">Transcription factor TFIIIC triple barrel domain-containing protein</fullName>
    </recommendedName>
</protein>
<dbReference type="PANTHER" id="PTHR21860">
    <property type="entry name" value="TRANSCRIPTION INITIATION FACTOR IIIC TFIIIC , POLYPEPTIDE 6-RELATED"/>
    <property type="match status" value="1"/>
</dbReference>
<evidence type="ECO:0000313" key="4">
    <source>
        <dbReference type="Proteomes" id="UP000011116"/>
    </source>
</evidence>
<reference evidence="3" key="3">
    <citation type="submission" date="2022-01" db="UniProtKB">
        <authorList>
            <consortium name="EnsemblPlants"/>
        </authorList>
    </citation>
    <scope>IDENTIFICATION</scope>
    <source>
        <strain evidence="3">subsp. vulgare</strain>
    </source>
</reference>